<dbReference type="GO" id="GO:0008700">
    <property type="term" value="F:(R,S)-4-hydroxy-2-oxoglutarate aldolase activity"/>
    <property type="evidence" value="ECO:0007669"/>
    <property type="project" value="UniProtKB-EC"/>
</dbReference>
<reference evidence="7" key="1">
    <citation type="journal article" date="2020" name="Int. J. Syst. Evol. Microbiol.">
        <title>Alteromonas alba sp. nov., a marine bacterium isolated from the seawater of the West Pacific Ocean.</title>
        <authorList>
            <person name="Sun C."/>
            <person name="Wu Y.-H."/>
            <person name="Xamxidin M."/>
            <person name="Cheng H."/>
            <person name="Xu X.-W."/>
        </authorList>
    </citation>
    <scope>NUCLEOTIDE SEQUENCE [LARGE SCALE GENOMIC DNA]</scope>
    <source>
        <strain evidence="7">190</strain>
    </source>
</reference>
<proteinExistence type="inferred from homology"/>
<evidence type="ECO:0000313" key="7">
    <source>
        <dbReference type="Proteomes" id="UP000238949"/>
    </source>
</evidence>
<name>A0A2S9VFR5_9ALTE</name>
<protein>
    <submittedName>
        <fullName evidence="6">Keto-deoxy-phosphogluconate aldolase</fullName>
        <ecNumber evidence="6">4.1.2.14</ecNumber>
        <ecNumber evidence="6">4.1.3.16</ecNumber>
    </submittedName>
</protein>
<evidence type="ECO:0000256" key="3">
    <source>
        <dbReference type="ARBA" id="ARBA00011233"/>
    </source>
</evidence>
<dbReference type="Pfam" id="PF01081">
    <property type="entry name" value="Aldolase"/>
    <property type="match status" value="1"/>
</dbReference>
<dbReference type="RefSeq" id="WP_105933117.1">
    <property type="nucleotide sequence ID" value="NZ_PVNP01000013.1"/>
</dbReference>
<gene>
    <name evidence="6" type="ORF">C6Y40_02145</name>
</gene>
<accession>A0A2S9VFR5</accession>
<keyword evidence="7" id="KW-1185">Reference proteome</keyword>
<dbReference type="InterPro" id="IPR031338">
    <property type="entry name" value="KDPG/KHG_AS_2"/>
</dbReference>
<comment type="similarity">
    <text evidence="2">Belongs to the KHG/KDPG aldolase family.</text>
</comment>
<dbReference type="InterPro" id="IPR000887">
    <property type="entry name" value="Aldlse_KDPG_KHG"/>
</dbReference>
<keyword evidence="4 6" id="KW-0456">Lyase</keyword>
<dbReference type="EC" id="4.1.3.16" evidence="6"/>
<evidence type="ECO:0000256" key="2">
    <source>
        <dbReference type="ARBA" id="ARBA00006906"/>
    </source>
</evidence>
<dbReference type="Gene3D" id="3.20.20.70">
    <property type="entry name" value="Aldolase class I"/>
    <property type="match status" value="1"/>
</dbReference>
<dbReference type="CDD" id="cd00452">
    <property type="entry name" value="KDPG_aldolase"/>
    <property type="match status" value="1"/>
</dbReference>
<dbReference type="GO" id="GO:0008675">
    <property type="term" value="F:2-dehydro-3-deoxy-phosphogluconate aldolase activity"/>
    <property type="evidence" value="ECO:0007669"/>
    <property type="project" value="UniProtKB-EC"/>
</dbReference>
<dbReference type="OrthoDB" id="9805177at2"/>
<dbReference type="PANTHER" id="PTHR30246">
    <property type="entry name" value="2-KETO-3-DEOXY-6-PHOSPHOGLUCONATE ALDOLASE"/>
    <property type="match status" value="1"/>
</dbReference>
<dbReference type="PROSITE" id="PS00160">
    <property type="entry name" value="ALDOLASE_KDPG_KHG_2"/>
    <property type="match status" value="1"/>
</dbReference>
<evidence type="ECO:0000256" key="1">
    <source>
        <dbReference type="ARBA" id="ARBA00004761"/>
    </source>
</evidence>
<dbReference type="AlphaFoldDB" id="A0A2S9VFR5"/>
<keyword evidence="5" id="KW-0119">Carbohydrate metabolism</keyword>
<dbReference type="EMBL" id="PVNP01000013">
    <property type="protein sequence ID" value="PRO75311.1"/>
    <property type="molecule type" value="Genomic_DNA"/>
</dbReference>
<organism evidence="6 7">
    <name type="scientific">Alteromonas alba</name>
    <dbReference type="NCBI Taxonomy" id="2079529"/>
    <lineage>
        <taxon>Bacteria</taxon>
        <taxon>Pseudomonadati</taxon>
        <taxon>Pseudomonadota</taxon>
        <taxon>Gammaproteobacteria</taxon>
        <taxon>Alteromonadales</taxon>
        <taxon>Alteromonadaceae</taxon>
        <taxon>Alteromonas/Salinimonas group</taxon>
        <taxon>Alteromonas</taxon>
    </lineage>
</organism>
<dbReference type="Proteomes" id="UP000238949">
    <property type="component" value="Unassembled WGS sequence"/>
</dbReference>
<comment type="pathway">
    <text evidence="1">Carbohydrate acid metabolism.</text>
</comment>
<evidence type="ECO:0000313" key="6">
    <source>
        <dbReference type="EMBL" id="PRO75311.1"/>
    </source>
</evidence>
<dbReference type="PANTHER" id="PTHR30246:SF1">
    <property type="entry name" value="2-DEHYDRO-3-DEOXY-6-PHOSPHOGALACTONATE ALDOLASE-RELATED"/>
    <property type="match status" value="1"/>
</dbReference>
<evidence type="ECO:0000256" key="4">
    <source>
        <dbReference type="ARBA" id="ARBA00023239"/>
    </source>
</evidence>
<dbReference type="SUPFAM" id="SSF51569">
    <property type="entry name" value="Aldolase"/>
    <property type="match status" value="1"/>
</dbReference>
<dbReference type="InterPro" id="IPR013785">
    <property type="entry name" value="Aldolase_TIM"/>
</dbReference>
<dbReference type="NCBIfam" id="TIGR01182">
    <property type="entry name" value="eda"/>
    <property type="match status" value="1"/>
</dbReference>
<dbReference type="EC" id="4.1.2.14" evidence="6"/>
<comment type="subunit">
    <text evidence="3">Homotrimer.</text>
</comment>
<comment type="caution">
    <text evidence="6">The sequence shown here is derived from an EMBL/GenBank/DDBJ whole genome shotgun (WGS) entry which is preliminary data.</text>
</comment>
<evidence type="ECO:0000256" key="5">
    <source>
        <dbReference type="ARBA" id="ARBA00023277"/>
    </source>
</evidence>
<sequence length="212" mass="21973">MSDFKSLIEGTPLLPILQPHSVEQAVNIAGAVHASGLRSIEVVRRTPVAAAAVTAIREAFPELLVGMGTVLNQAHVQEAVDAGSQFIITPTLSEKLLSALSDINIPYLPGTASPSDILLAVEAGLSEVKFFPASLSGGAAMLKNFSAIFPEVSLCPTGGISNSNLHEYSSLPNVFAVGGSWMIPKSCVASGDWQGVTAACALAQQQFTKDAA</sequence>